<evidence type="ECO:0000313" key="1">
    <source>
        <dbReference type="EMBL" id="KAI9911419.1"/>
    </source>
</evidence>
<accession>A0ACC0VZY9</accession>
<reference evidence="1 2" key="1">
    <citation type="journal article" date="2022" name="bioRxiv">
        <title>The genome of the oomycete Peronosclerospora sorghi, a cosmopolitan pathogen of maize and sorghum, is inflated with dispersed pseudogenes.</title>
        <authorList>
            <person name="Fletcher K."/>
            <person name="Martin F."/>
            <person name="Isakeit T."/>
            <person name="Cavanaugh K."/>
            <person name="Magill C."/>
            <person name="Michelmore R."/>
        </authorList>
    </citation>
    <scope>NUCLEOTIDE SEQUENCE [LARGE SCALE GENOMIC DNA]</scope>
    <source>
        <strain evidence="1">P6</strain>
    </source>
</reference>
<dbReference type="Proteomes" id="UP001163321">
    <property type="component" value="Chromosome 5"/>
</dbReference>
<keyword evidence="2" id="KW-1185">Reference proteome</keyword>
<comment type="caution">
    <text evidence="1">The sequence shown here is derived from an EMBL/GenBank/DDBJ whole genome shotgun (WGS) entry which is preliminary data.</text>
</comment>
<sequence>MVIETGKTFAKTPLTKIMDALMGKSYHNRALDLLYEQKRVGQVSKMTDSNLRLKLKDREALMEIAQPSASLAVCIRSSHSTSS</sequence>
<protein>
    <submittedName>
        <fullName evidence="1">Uncharacterized protein</fullName>
    </submittedName>
</protein>
<organism evidence="1 2">
    <name type="scientific">Peronosclerospora sorghi</name>
    <dbReference type="NCBI Taxonomy" id="230839"/>
    <lineage>
        <taxon>Eukaryota</taxon>
        <taxon>Sar</taxon>
        <taxon>Stramenopiles</taxon>
        <taxon>Oomycota</taxon>
        <taxon>Peronosporomycetes</taxon>
        <taxon>Peronosporales</taxon>
        <taxon>Peronosporaceae</taxon>
        <taxon>Peronosclerospora</taxon>
    </lineage>
</organism>
<evidence type="ECO:0000313" key="2">
    <source>
        <dbReference type="Proteomes" id="UP001163321"/>
    </source>
</evidence>
<dbReference type="EMBL" id="CM047584">
    <property type="protein sequence ID" value="KAI9911419.1"/>
    <property type="molecule type" value="Genomic_DNA"/>
</dbReference>
<proteinExistence type="predicted"/>
<gene>
    <name evidence="1" type="ORF">PsorP6_009228</name>
</gene>
<name>A0ACC0VZY9_9STRA</name>